<feature type="binding site" evidence="18">
    <location>
        <position position="29"/>
    </location>
    <ligand>
        <name>a divalent metal cation</name>
        <dbReference type="ChEBI" id="CHEBI:60240"/>
    </ligand>
</feature>
<keyword evidence="11" id="KW-0443">Lipid metabolism</keyword>
<feature type="transmembrane region" description="Helical" evidence="19">
    <location>
        <begin position="217"/>
        <end position="236"/>
    </location>
</feature>
<dbReference type="Gene3D" id="1.20.144.10">
    <property type="entry name" value="Phosphatidic acid phosphatase type 2/haloperoxidase"/>
    <property type="match status" value="1"/>
</dbReference>
<feature type="binding site" evidence="17">
    <location>
        <position position="77"/>
    </location>
    <ligand>
        <name>ATP</name>
        <dbReference type="ChEBI" id="CHEBI:30616"/>
    </ligand>
</feature>
<feature type="active site" description="Proton acceptor" evidence="15">
    <location>
        <position position="70"/>
    </location>
</feature>
<dbReference type="PANTHER" id="PTHR34299">
    <property type="entry name" value="DIACYLGLYCEROL KINASE"/>
    <property type="match status" value="1"/>
</dbReference>
<dbReference type="GO" id="GO:0005524">
    <property type="term" value="F:ATP binding"/>
    <property type="evidence" value="ECO:0007669"/>
    <property type="project" value="UniProtKB-KW"/>
</dbReference>
<proteinExistence type="inferred from homology"/>
<evidence type="ECO:0000256" key="11">
    <source>
        <dbReference type="ARBA" id="ARBA00023098"/>
    </source>
</evidence>
<keyword evidence="6 19" id="KW-0812">Transmembrane</keyword>
<evidence type="ECO:0000256" key="4">
    <source>
        <dbReference type="ARBA" id="ARBA00022516"/>
    </source>
</evidence>
<feature type="binding site" evidence="17">
    <location>
        <position position="29"/>
    </location>
    <ligand>
        <name>ATP</name>
        <dbReference type="ChEBI" id="CHEBI:30616"/>
    </ligand>
</feature>
<name>A0A1G2PL82_9BACT</name>
<keyword evidence="12 19" id="KW-0472">Membrane</keyword>
<comment type="similarity">
    <text evidence="2">Belongs to the bacterial diacylglycerol kinase family.</text>
</comment>
<evidence type="ECO:0000256" key="18">
    <source>
        <dbReference type="PIRSR" id="PIRSR600829-4"/>
    </source>
</evidence>
<keyword evidence="13" id="KW-0594">Phospholipid biosynthesis</keyword>
<feature type="transmembrane region" description="Helical" evidence="19">
    <location>
        <begin position="142"/>
        <end position="169"/>
    </location>
</feature>
<keyword evidence="9 17" id="KW-0067">ATP-binding</keyword>
<dbReference type="GO" id="GO:0005886">
    <property type="term" value="C:plasma membrane"/>
    <property type="evidence" value="ECO:0007669"/>
    <property type="project" value="UniProtKB-SubCell"/>
</dbReference>
<keyword evidence="10 19" id="KW-1133">Transmembrane helix</keyword>
<keyword evidence="18" id="KW-0479">Metal-binding</keyword>
<keyword evidence="7 17" id="KW-0547">Nucleotide-binding</keyword>
<keyword evidence="5" id="KW-0808">Transferase</keyword>
<dbReference type="Gene3D" id="1.10.287.3610">
    <property type="match status" value="1"/>
</dbReference>
<evidence type="ECO:0000256" key="14">
    <source>
        <dbReference type="ARBA" id="ARBA00023264"/>
    </source>
</evidence>
<organism evidence="21 22">
    <name type="scientific">Candidatus Terrybacteria bacterium RIFCSPHIGHO2_01_FULL_48_17</name>
    <dbReference type="NCBI Taxonomy" id="1802362"/>
    <lineage>
        <taxon>Bacteria</taxon>
        <taxon>Candidatus Terryibacteriota</taxon>
    </lineage>
</organism>
<feature type="transmembrane region" description="Helical" evidence="19">
    <location>
        <begin position="57"/>
        <end position="76"/>
    </location>
</feature>
<dbReference type="GO" id="GO:0016301">
    <property type="term" value="F:kinase activity"/>
    <property type="evidence" value="ECO:0007669"/>
    <property type="project" value="UniProtKB-KW"/>
</dbReference>
<evidence type="ECO:0000256" key="16">
    <source>
        <dbReference type="PIRSR" id="PIRSR600829-2"/>
    </source>
</evidence>
<dbReference type="PANTHER" id="PTHR34299:SF1">
    <property type="entry name" value="DIACYLGLYCEROL KINASE"/>
    <property type="match status" value="1"/>
</dbReference>
<feature type="transmembrane region" description="Helical" evidence="19">
    <location>
        <begin position="243"/>
        <end position="264"/>
    </location>
</feature>
<evidence type="ECO:0000256" key="17">
    <source>
        <dbReference type="PIRSR" id="PIRSR600829-3"/>
    </source>
</evidence>
<keyword evidence="8" id="KW-0418">Kinase</keyword>
<evidence type="ECO:0000256" key="2">
    <source>
        <dbReference type="ARBA" id="ARBA00005967"/>
    </source>
</evidence>
<keyword evidence="3" id="KW-1003">Cell membrane</keyword>
<protein>
    <recommendedName>
        <fullName evidence="20">Phosphatidic acid phosphatase type 2/haloperoxidase domain-containing protein</fullName>
    </recommendedName>
</protein>
<evidence type="ECO:0000256" key="3">
    <source>
        <dbReference type="ARBA" id="ARBA00022475"/>
    </source>
</evidence>
<keyword evidence="18" id="KW-0460">Magnesium</keyword>
<dbReference type="InterPro" id="IPR000829">
    <property type="entry name" value="DAGK"/>
</dbReference>
<evidence type="ECO:0000313" key="21">
    <source>
        <dbReference type="EMBL" id="OHA49076.1"/>
    </source>
</evidence>
<evidence type="ECO:0000256" key="13">
    <source>
        <dbReference type="ARBA" id="ARBA00023209"/>
    </source>
</evidence>
<evidence type="ECO:0000256" key="8">
    <source>
        <dbReference type="ARBA" id="ARBA00022777"/>
    </source>
</evidence>
<feature type="transmembrane region" description="Helical" evidence="19">
    <location>
        <begin position="32"/>
        <end position="51"/>
    </location>
</feature>
<keyword evidence="4" id="KW-0444">Lipid biosynthesis</keyword>
<dbReference type="CDD" id="cd03392">
    <property type="entry name" value="PAP2_like_2"/>
    <property type="match status" value="1"/>
</dbReference>
<dbReference type="STRING" id="1802362.A2806_01950"/>
<feature type="binding site" evidence="16">
    <location>
        <position position="70"/>
    </location>
    <ligand>
        <name>substrate</name>
    </ligand>
</feature>
<evidence type="ECO:0000256" key="6">
    <source>
        <dbReference type="ARBA" id="ARBA00022692"/>
    </source>
</evidence>
<dbReference type="EMBL" id="MHSS01000001">
    <property type="protein sequence ID" value="OHA49076.1"/>
    <property type="molecule type" value="Genomic_DNA"/>
</dbReference>
<dbReference type="Pfam" id="PF01569">
    <property type="entry name" value="PAP2"/>
    <property type="match status" value="1"/>
</dbReference>
<gene>
    <name evidence="21" type="ORF">A2806_01950</name>
</gene>
<dbReference type="InterPro" id="IPR000326">
    <property type="entry name" value="PAP2/HPO"/>
</dbReference>
<feature type="domain" description="Phosphatidic acid phosphatase type 2/haloperoxidase" evidence="20">
    <location>
        <begin position="176"/>
        <end position="285"/>
    </location>
</feature>
<feature type="binding site" evidence="17">
    <location>
        <begin position="95"/>
        <end position="96"/>
    </location>
    <ligand>
        <name>ATP</name>
        <dbReference type="ChEBI" id="CHEBI:30616"/>
    </ligand>
</feature>
<feature type="binding site" evidence="18">
    <location>
        <position position="77"/>
    </location>
    <ligand>
        <name>a divalent metal cation</name>
        <dbReference type="ChEBI" id="CHEBI:60240"/>
    </ligand>
</feature>
<feature type="transmembrane region" description="Helical" evidence="19">
    <location>
        <begin position="176"/>
        <end position="197"/>
    </location>
</feature>
<dbReference type="Pfam" id="PF01219">
    <property type="entry name" value="DAGK_prokar"/>
    <property type="match status" value="1"/>
</dbReference>
<accession>A0A1G2PL82</accession>
<feature type="binding site" evidence="16">
    <location>
        <position position="56"/>
    </location>
    <ligand>
        <name>substrate</name>
    </ligand>
</feature>
<dbReference type="CDD" id="cd14263">
    <property type="entry name" value="DAGK_IM_like"/>
    <property type="match status" value="1"/>
</dbReference>
<sequence>MEPYYKGKSPLTERFVHAFRGIWYAWQKEPNFRIEAFIAVGVLAAMIILPLHGLERAVLVLIITFVLALEVINSLFERMLDLIHPHFSPEVKRIKDTMAGAVLLAATAAVIIAGLILVRPLLLFDFTLQEFLIPFRTSFGIGFARIVTLLGGWQVIVGVGGLMSLILLVRQHYKHFTLLAGGLLGGELIVLLLKFLFSRPRPEAVEWVQAYGSSFPSGHVFLGTVLWLIVAYILTASETRRRYIWVMASTVIAFVVVSRIILSVHWFSDVVGGLLLGMFWFFFWFGLNEKLHEKESSSLPTF</sequence>
<keyword evidence="14" id="KW-1208">Phospholipid metabolism</keyword>
<feature type="transmembrane region" description="Helical" evidence="19">
    <location>
        <begin position="270"/>
        <end position="287"/>
    </location>
</feature>
<comment type="subcellular location">
    <subcellularLocation>
        <location evidence="1">Cell membrane</location>
        <topology evidence="1">Multi-pass membrane protein</topology>
    </subcellularLocation>
</comment>
<dbReference type="GO" id="GO:0008654">
    <property type="term" value="P:phospholipid biosynthetic process"/>
    <property type="evidence" value="ECO:0007669"/>
    <property type="project" value="UniProtKB-KW"/>
</dbReference>
<evidence type="ECO:0000313" key="22">
    <source>
        <dbReference type="Proteomes" id="UP000177629"/>
    </source>
</evidence>
<dbReference type="InterPro" id="IPR036938">
    <property type="entry name" value="PAP2/HPO_sf"/>
</dbReference>
<evidence type="ECO:0000256" key="5">
    <source>
        <dbReference type="ARBA" id="ARBA00022679"/>
    </source>
</evidence>
<comment type="caution">
    <text evidence="21">The sequence shown here is derived from an EMBL/GenBank/DDBJ whole genome shotgun (WGS) entry which is preliminary data.</text>
</comment>
<evidence type="ECO:0000256" key="1">
    <source>
        <dbReference type="ARBA" id="ARBA00004651"/>
    </source>
</evidence>
<evidence type="ECO:0000256" key="10">
    <source>
        <dbReference type="ARBA" id="ARBA00022989"/>
    </source>
</evidence>
<dbReference type="Proteomes" id="UP000177629">
    <property type="component" value="Unassembled WGS sequence"/>
</dbReference>
<dbReference type="SMART" id="SM00014">
    <property type="entry name" value="acidPPc"/>
    <property type="match status" value="1"/>
</dbReference>
<reference evidence="21 22" key="1">
    <citation type="journal article" date="2016" name="Nat. Commun.">
        <title>Thousands of microbial genomes shed light on interconnected biogeochemical processes in an aquifer system.</title>
        <authorList>
            <person name="Anantharaman K."/>
            <person name="Brown C.T."/>
            <person name="Hug L.A."/>
            <person name="Sharon I."/>
            <person name="Castelle C.J."/>
            <person name="Probst A.J."/>
            <person name="Thomas B.C."/>
            <person name="Singh A."/>
            <person name="Wilkins M.J."/>
            <person name="Karaoz U."/>
            <person name="Brodie E.L."/>
            <person name="Williams K.H."/>
            <person name="Hubbard S.S."/>
            <person name="Banfield J.F."/>
        </authorList>
    </citation>
    <scope>NUCLEOTIDE SEQUENCE [LARGE SCALE GENOMIC DNA]</scope>
</reference>
<dbReference type="SUPFAM" id="SSF48317">
    <property type="entry name" value="Acid phosphatase/Vanadium-dependent haloperoxidase"/>
    <property type="match status" value="1"/>
</dbReference>
<dbReference type="InterPro" id="IPR036945">
    <property type="entry name" value="DAGK_sf"/>
</dbReference>
<feature type="transmembrane region" description="Helical" evidence="19">
    <location>
        <begin position="97"/>
        <end position="122"/>
    </location>
</feature>
<dbReference type="GO" id="GO:0046872">
    <property type="term" value="F:metal ion binding"/>
    <property type="evidence" value="ECO:0007669"/>
    <property type="project" value="UniProtKB-KW"/>
</dbReference>
<evidence type="ECO:0000256" key="7">
    <source>
        <dbReference type="ARBA" id="ARBA00022741"/>
    </source>
</evidence>
<evidence type="ECO:0000256" key="12">
    <source>
        <dbReference type="ARBA" id="ARBA00023136"/>
    </source>
</evidence>
<dbReference type="AlphaFoldDB" id="A0A1G2PL82"/>
<comment type="cofactor">
    <cofactor evidence="18">
        <name>Mg(2+)</name>
        <dbReference type="ChEBI" id="CHEBI:18420"/>
    </cofactor>
    <text evidence="18">Mn(2+), Zn(2+), Cd(2+) and Co(2+) support activity to lesser extents.</text>
</comment>
<evidence type="ECO:0000259" key="20">
    <source>
        <dbReference type="SMART" id="SM00014"/>
    </source>
</evidence>
<evidence type="ECO:0000256" key="15">
    <source>
        <dbReference type="PIRSR" id="PIRSR600829-1"/>
    </source>
</evidence>
<evidence type="ECO:0000256" key="9">
    <source>
        <dbReference type="ARBA" id="ARBA00022840"/>
    </source>
</evidence>
<evidence type="ECO:0000256" key="19">
    <source>
        <dbReference type="SAM" id="Phobius"/>
    </source>
</evidence>